<dbReference type="KEGG" id="ctes:O987_22460"/>
<dbReference type="Pfam" id="PF13577">
    <property type="entry name" value="SnoaL_4"/>
    <property type="match status" value="1"/>
</dbReference>
<gene>
    <name evidence="2" type="ORF">O987_22460</name>
</gene>
<name>A0A076PP52_COMTE</name>
<proteinExistence type="predicted"/>
<evidence type="ECO:0000313" key="2">
    <source>
        <dbReference type="EMBL" id="AIJ48579.1"/>
    </source>
</evidence>
<dbReference type="GeneID" id="69561638"/>
<dbReference type="RefSeq" id="WP_012837659.1">
    <property type="nucleotide sequence ID" value="NZ_CP006704.1"/>
</dbReference>
<dbReference type="Proteomes" id="UP000028782">
    <property type="component" value="Chromosome"/>
</dbReference>
<evidence type="ECO:0000313" key="3">
    <source>
        <dbReference type="Proteomes" id="UP000028782"/>
    </source>
</evidence>
<dbReference type="EMBL" id="CP006704">
    <property type="protein sequence ID" value="AIJ48579.1"/>
    <property type="molecule type" value="Genomic_DNA"/>
</dbReference>
<dbReference type="SUPFAM" id="SSF54427">
    <property type="entry name" value="NTF2-like"/>
    <property type="match status" value="1"/>
</dbReference>
<dbReference type="InterPro" id="IPR037401">
    <property type="entry name" value="SnoaL-like"/>
</dbReference>
<protein>
    <submittedName>
        <fullName evidence="2">Terephthalate 1,2-dioxygenase</fullName>
    </submittedName>
</protein>
<dbReference type="SMR" id="A0A076PP52"/>
<reference evidence="2 3" key="1">
    <citation type="journal article" date="2014" name="Genome Announc.">
        <title>Complete Genome Sequence of Polychlorinated Biphenyl Degrader Comamonas testosteroni TK102 (NBRC 109938).</title>
        <authorList>
            <person name="Fukuda K."/>
            <person name="Hosoyama A."/>
            <person name="Tsuchikane K."/>
            <person name="Ohji S."/>
            <person name="Yamazoe A."/>
            <person name="Fujita N."/>
            <person name="Shintani M."/>
            <person name="Kimbara K."/>
        </authorList>
    </citation>
    <scope>NUCLEOTIDE SEQUENCE [LARGE SCALE GENOMIC DNA]</scope>
    <source>
        <strain evidence="2">TK102</strain>
    </source>
</reference>
<keyword evidence="2" id="KW-0560">Oxidoreductase</keyword>
<organism evidence="2 3">
    <name type="scientific">Comamonas testosteroni TK102</name>
    <dbReference type="NCBI Taxonomy" id="1392005"/>
    <lineage>
        <taxon>Bacteria</taxon>
        <taxon>Pseudomonadati</taxon>
        <taxon>Pseudomonadota</taxon>
        <taxon>Betaproteobacteria</taxon>
        <taxon>Burkholderiales</taxon>
        <taxon>Comamonadaceae</taxon>
        <taxon>Comamonas</taxon>
    </lineage>
</organism>
<dbReference type="InterPro" id="IPR032710">
    <property type="entry name" value="NTF2-like_dom_sf"/>
</dbReference>
<sequence>MINEIQIAAFNAAYAKTVDSDAMEQWPTFFTKDCHYRVTNVDNHAEGLAAGIVWADSQDMLTDRISALREANIYERHRYRHILGLPSIQSGDATQASASTPFMVLRIMHTGETEVFASGEYLDKFTTIDGKLRLQERIAVCDSTVTDTLMALPL</sequence>
<feature type="domain" description="SnoaL-like" evidence="1">
    <location>
        <begin position="6"/>
        <end position="137"/>
    </location>
</feature>
<evidence type="ECO:0000259" key="1">
    <source>
        <dbReference type="Pfam" id="PF13577"/>
    </source>
</evidence>
<dbReference type="HOGENOM" id="CLU_137193_0_0_4"/>
<keyword evidence="2" id="KW-0223">Dioxygenase</keyword>
<dbReference type="AlphaFoldDB" id="A0A076PP52"/>
<dbReference type="Gene3D" id="3.10.450.50">
    <property type="match status" value="1"/>
</dbReference>
<dbReference type="GO" id="GO:0051213">
    <property type="term" value="F:dioxygenase activity"/>
    <property type="evidence" value="ECO:0007669"/>
    <property type="project" value="UniProtKB-KW"/>
</dbReference>
<accession>A0A076PP52</accession>